<comment type="similarity">
    <text evidence="2">Belongs to the histone deacetylase family. HD type 2 subfamily.</text>
</comment>
<evidence type="ECO:0000313" key="12">
    <source>
        <dbReference type="EMBL" id="OAJ44700.1"/>
    </source>
</evidence>
<dbReference type="eggNOG" id="KOG1343">
    <property type="taxonomic scope" value="Eukaryota"/>
</dbReference>
<keyword evidence="7" id="KW-0805">Transcription regulation</keyword>
<evidence type="ECO:0000256" key="7">
    <source>
        <dbReference type="ARBA" id="ARBA00023015"/>
    </source>
</evidence>
<dbReference type="OrthoDB" id="424012at2759"/>
<feature type="compositionally biased region" description="Low complexity" evidence="10">
    <location>
        <begin position="1183"/>
        <end position="1197"/>
    </location>
</feature>
<feature type="compositionally biased region" description="Polar residues" evidence="10">
    <location>
        <begin position="1145"/>
        <end position="1172"/>
    </location>
</feature>
<keyword evidence="5" id="KW-0378">Hydrolase</keyword>
<dbReference type="SUPFAM" id="SSF52768">
    <property type="entry name" value="Arginase/deacetylase"/>
    <property type="match status" value="1"/>
</dbReference>
<evidence type="ECO:0000313" key="13">
    <source>
        <dbReference type="Proteomes" id="UP000077115"/>
    </source>
</evidence>
<dbReference type="EMBL" id="DS022313">
    <property type="protein sequence ID" value="OAJ44700.1"/>
    <property type="molecule type" value="Genomic_DNA"/>
</dbReference>
<keyword evidence="8" id="KW-0804">Transcription</keyword>
<feature type="compositionally biased region" description="Polar residues" evidence="10">
    <location>
        <begin position="1048"/>
        <end position="1060"/>
    </location>
</feature>
<evidence type="ECO:0000256" key="1">
    <source>
        <dbReference type="ARBA" id="ARBA00004123"/>
    </source>
</evidence>
<dbReference type="Pfam" id="PF00850">
    <property type="entry name" value="Hist_deacetyl"/>
    <property type="match status" value="1"/>
</dbReference>
<keyword evidence="9" id="KW-0539">Nucleus</keyword>
<keyword evidence="4" id="KW-0678">Repressor</keyword>
<dbReference type="GO" id="GO:0040029">
    <property type="term" value="P:epigenetic regulation of gene expression"/>
    <property type="evidence" value="ECO:0007669"/>
    <property type="project" value="TreeGrafter"/>
</dbReference>
<evidence type="ECO:0000259" key="11">
    <source>
        <dbReference type="Pfam" id="PF00850"/>
    </source>
</evidence>
<evidence type="ECO:0000256" key="9">
    <source>
        <dbReference type="ARBA" id="ARBA00023242"/>
    </source>
</evidence>
<evidence type="ECO:0000256" key="2">
    <source>
        <dbReference type="ARBA" id="ARBA00007738"/>
    </source>
</evidence>
<sequence length="1355" mass="147845">MITEQSAMNSVADPLTTRSFTTRSLTALSSSIADIKLFSMNTTEAIAVDTQSAHQLPSSSLFSTVHRLPSLNVQTSDYIMDNHDSSDDSSESFIPPSLQQFFTRKNHRPSSKTQNTLSKGSNTSETESDSLSFTSGSSQSPVISNTYFLPPRPLTGKTTGLYFHPSTLMHIQRLPNNHSHQKEQLFQIEQMLASVKWPAEKNSSNSSNVGRHHTKNSSSVSTAALNLKHTESTAYPHLEQSVLVSPPKGHSFASLSSASDYRMIGNDVDHSQSRGYSDPTFDMHPETPARVADSFKALCDAGFLPLCHRIPSRFAERFELEQVHTATHLDNTARIAGLTDLQMDRLEDRYEDTYLCKMTPAAAGFSCGGAIAACESVWTNQVTNAFALVRPPGHHAEAHRPMGFCFYNNVAIATRRMKSEFNVQRIMIVDWDIHHGNGTQAEFYDDPNVLFISIHRFEDGRFYPNYRVAGPEWIGGKQARGRNINVAWPCAGLGDADYMQVFRDLIMPIGQEFDPDLVIVSAGFDAAHGDPIGECHVTPACYSQMTHMLKSLANGRLVLVLEGGYHVPVVKTSVVACMGVLLGLPPNPISPGPPCKAALQTIAELKLYLEPHWKCIPKLFDSSNHQREAKLFDTTQLEKADAPTSLALTKASLETKNTKFPVTIISSSSSALSVSSGSSVSPVAPSRPFAAVVPPVRTEPPTFWQEAIHLVPLSLSKAIKIYGTKGYHSTSGFLFVVMHTYMPPSKVSKRDHPPYDFYAIQEFVSGLISHGHHIIDIELHLNESELKGGQKDKEKAIRNISPEAISILNKKAISSNALFFIGIDIPISAVESCIEASSALQCSLRHVVLAGQFHSYIVQEHFKIFLVRCCDVFVPSALALGELVASPTHQTLSVPKLYSWGSLNSLSNEIIHKFSRLVYSFIATALTIKCQLRIKRFIANGADLSGRIPSGSNAKMVSIVHPEPLERPPKRKNASKSGENGDSAATNRANQSQPLKKSRVEDKRGESSKNDSNPSLTVQSDADQDTNQSKSFRRSNSSETRSAIAFKPNNTATKSSSANRQSVSSIINASPSHSKVSLFLPKQNLDISAYKPASQETLAMTTENKPKSLAHYLSSLHDDSKSKTRPSTPDSIDITDLTVDLNLPDQDSSKANLTTPSKVPNKTNGIAESPSKQSKHSTRANQVSVSPSKVVKSPVSKTIKANNQEKNGLGKTHGIDSGTVAQPSSQHLVDVYEPNGVAGVAMLDIDLVDVFGRSIVNPLPTGSNLFKKSVDTAEQSKLVGNSPKSKLRDNASKNVSVLDSSIDFDRTTLPHSEEASPLNNKSVSNVAENIDDEMEASDDLLFPALNDDNDVNVIE</sequence>
<dbReference type="EC" id="3.5.1.98" evidence="3"/>
<dbReference type="Proteomes" id="UP000077115">
    <property type="component" value="Unassembled WGS sequence"/>
</dbReference>
<dbReference type="PANTHER" id="PTHR10625">
    <property type="entry name" value="HISTONE DEACETYLASE HDAC1-RELATED"/>
    <property type="match status" value="1"/>
</dbReference>
<keyword evidence="6" id="KW-0156">Chromatin regulator</keyword>
<organism evidence="12 13">
    <name type="scientific">Batrachochytrium dendrobatidis (strain JEL423)</name>
    <dbReference type="NCBI Taxonomy" id="403673"/>
    <lineage>
        <taxon>Eukaryota</taxon>
        <taxon>Fungi</taxon>
        <taxon>Fungi incertae sedis</taxon>
        <taxon>Chytridiomycota</taxon>
        <taxon>Chytridiomycota incertae sedis</taxon>
        <taxon>Chytridiomycetes</taxon>
        <taxon>Rhizophydiales</taxon>
        <taxon>Rhizophydiales incertae sedis</taxon>
        <taxon>Batrachochytrium</taxon>
    </lineage>
</organism>
<feature type="domain" description="Histone deacetylase" evidence="11">
    <location>
        <begin position="284"/>
        <end position="579"/>
    </location>
</feature>
<accession>A0A177WZ53</accession>
<evidence type="ECO:0000256" key="3">
    <source>
        <dbReference type="ARBA" id="ARBA00012111"/>
    </source>
</evidence>
<feature type="region of interest" description="Disordered" evidence="10">
    <location>
        <begin position="101"/>
        <end position="150"/>
    </location>
</feature>
<evidence type="ECO:0000256" key="5">
    <source>
        <dbReference type="ARBA" id="ARBA00022801"/>
    </source>
</evidence>
<dbReference type="GO" id="GO:0141221">
    <property type="term" value="F:histone deacetylase activity, hydrolytic mechanism"/>
    <property type="evidence" value="ECO:0007669"/>
    <property type="project" value="UniProtKB-EC"/>
</dbReference>
<dbReference type="PRINTS" id="PR01270">
    <property type="entry name" value="HDASUPER"/>
</dbReference>
<protein>
    <recommendedName>
        <fullName evidence="3">histone deacetylase</fullName>
        <ecNumber evidence="3">3.5.1.98</ecNumber>
    </recommendedName>
</protein>
<feature type="compositionally biased region" description="Basic and acidic residues" evidence="10">
    <location>
        <begin position="998"/>
        <end position="1009"/>
    </location>
</feature>
<reference evidence="12 13" key="1">
    <citation type="submission" date="2006-10" db="EMBL/GenBank/DDBJ databases">
        <title>The Genome Sequence of Batrachochytrium dendrobatidis JEL423.</title>
        <authorList>
            <consortium name="The Broad Institute Genome Sequencing Platform"/>
            <person name="Birren B."/>
            <person name="Lander E."/>
            <person name="Galagan J."/>
            <person name="Cuomo C."/>
            <person name="Devon K."/>
            <person name="Jaffe D."/>
            <person name="Butler J."/>
            <person name="Alvarez P."/>
            <person name="Gnerre S."/>
            <person name="Grabherr M."/>
            <person name="Kleber M."/>
            <person name="Mauceli E."/>
            <person name="Brockman W."/>
            <person name="Young S."/>
            <person name="LaButti K."/>
            <person name="Sykes S."/>
            <person name="DeCaprio D."/>
            <person name="Crawford M."/>
            <person name="Koehrsen M."/>
            <person name="Engels R."/>
            <person name="Montgomery P."/>
            <person name="Pearson M."/>
            <person name="Howarth C."/>
            <person name="Larson L."/>
            <person name="White J."/>
            <person name="O'Leary S."/>
            <person name="Kodira C."/>
            <person name="Zeng Q."/>
            <person name="Yandava C."/>
            <person name="Alvarado L."/>
            <person name="Longcore J."/>
            <person name="James T."/>
        </authorList>
    </citation>
    <scope>NUCLEOTIDE SEQUENCE [LARGE SCALE GENOMIC DNA]</scope>
    <source>
        <strain evidence="12 13">JEL423</strain>
    </source>
</reference>
<evidence type="ECO:0000256" key="8">
    <source>
        <dbReference type="ARBA" id="ARBA00023163"/>
    </source>
</evidence>
<dbReference type="Gene3D" id="3.40.800.20">
    <property type="entry name" value="Histone deacetylase domain"/>
    <property type="match status" value="1"/>
</dbReference>
<name>A0A177WZ53_BATDL</name>
<reference evidence="12 13" key="2">
    <citation type="submission" date="2016-05" db="EMBL/GenBank/DDBJ databases">
        <title>Lineage-specific infection strategies underlie the spectrum of fungal disease in amphibians.</title>
        <authorList>
            <person name="Cuomo C.A."/>
            <person name="Farrer R.A."/>
            <person name="James T."/>
            <person name="Longcore J."/>
            <person name="Birren B."/>
        </authorList>
    </citation>
    <scope>NUCLEOTIDE SEQUENCE [LARGE SCALE GENOMIC DNA]</scope>
    <source>
        <strain evidence="12 13">JEL423</strain>
    </source>
</reference>
<evidence type="ECO:0000256" key="6">
    <source>
        <dbReference type="ARBA" id="ARBA00022853"/>
    </source>
</evidence>
<feature type="region of interest" description="Disordered" evidence="10">
    <location>
        <begin position="959"/>
        <end position="1060"/>
    </location>
</feature>
<feature type="region of interest" description="Disordered" evidence="10">
    <location>
        <begin position="200"/>
        <end position="221"/>
    </location>
</feature>
<evidence type="ECO:0000256" key="10">
    <source>
        <dbReference type="SAM" id="MobiDB-lite"/>
    </source>
</evidence>
<feature type="compositionally biased region" description="Polar residues" evidence="10">
    <location>
        <begin position="975"/>
        <end position="995"/>
    </location>
</feature>
<dbReference type="InterPro" id="IPR023696">
    <property type="entry name" value="Ureohydrolase_dom_sf"/>
</dbReference>
<feature type="region of interest" description="Disordered" evidence="10">
    <location>
        <begin position="1116"/>
        <end position="1221"/>
    </location>
</feature>
<comment type="subcellular location">
    <subcellularLocation>
        <location evidence="1">Nucleus</location>
    </subcellularLocation>
</comment>
<dbReference type="InterPro" id="IPR037138">
    <property type="entry name" value="His_deacetylse_dom_sf"/>
</dbReference>
<gene>
    <name evidence="12" type="ORF">BDEG_27903</name>
</gene>
<dbReference type="GO" id="GO:0000118">
    <property type="term" value="C:histone deacetylase complex"/>
    <property type="evidence" value="ECO:0007669"/>
    <property type="project" value="TreeGrafter"/>
</dbReference>
<feature type="compositionally biased region" description="Polar residues" evidence="10">
    <location>
        <begin position="1010"/>
        <end position="1041"/>
    </location>
</feature>
<feature type="compositionally biased region" description="Polar residues" evidence="10">
    <location>
        <begin position="111"/>
        <end position="147"/>
    </location>
</feature>
<dbReference type="InterPro" id="IPR023801">
    <property type="entry name" value="His_deacetylse_dom"/>
</dbReference>
<dbReference type="VEuPathDB" id="FungiDB:BDEG_27903"/>
<dbReference type="PANTHER" id="PTHR10625:SF5">
    <property type="entry name" value="HISTONE DEACETYLASE"/>
    <property type="match status" value="1"/>
</dbReference>
<dbReference type="STRING" id="403673.A0A177WZ53"/>
<evidence type="ECO:0000256" key="4">
    <source>
        <dbReference type="ARBA" id="ARBA00022491"/>
    </source>
</evidence>
<dbReference type="InterPro" id="IPR000286">
    <property type="entry name" value="HDACs"/>
</dbReference>
<proteinExistence type="inferred from homology"/>